<dbReference type="AlphaFoldDB" id="A0A2S5SQH9"/>
<name>A0A2S5SQH9_9BURK</name>
<comment type="caution">
    <text evidence="2">The sequence shown here is derived from an EMBL/GenBank/DDBJ whole genome shotgun (WGS) entry which is preliminary data.</text>
</comment>
<dbReference type="OrthoDB" id="9154015at2"/>
<organism evidence="2 3">
    <name type="scientific">Caldimonas caldifontis</name>
    <dbReference type="NCBI Taxonomy" id="1452508"/>
    <lineage>
        <taxon>Bacteria</taxon>
        <taxon>Pseudomonadati</taxon>
        <taxon>Pseudomonadota</taxon>
        <taxon>Betaproteobacteria</taxon>
        <taxon>Burkholderiales</taxon>
        <taxon>Sphaerotilaceae</taxon>
        <taxon>Caldimonas</taxon>
    </lineage>
</organism>
<sequence>MSIKSFSWLGACALAFLSFGAAASEVAWDAQGGASVVATVAPKAEHESCARLAAKDRVIWAFVAQGPVDFSIRDPQTKQVVRGSAQTGVREARDALESPRAQVYCWAWINRGTADVQVSLQLRKR</sequence>
<dbReference type="EMBL" id="PSNX01000019">
    <property type="protein sequence ID" value="PPE64959.1"/>
    <property type="molecule type" value="Genomic_DNA"/>
</dbReference>
<evidence type="ECO:0000256" key="1">
    <source>
        <dbReference type="SAM" id="SignalP"/>
    </source>
</evidence>
<accession>A0A2S5SQH9</accession>
<gene>
    <name evidence="2" type="ORF">C1704_16765</name>
</gene>
<keyword evidence="3" id="KW-1185">Reference proteome</keyword>
<reference evidence="2 3" key="1">
    <citation type="submission" date="2018-02" db="EMBL/GenBank/DDBJ databases">
        <title>Reclassifiation of [Polyangium] brachysporum DSM 7029 as Guopingzhaonella breviflexa gen. nov., sp. nov., a member of the family Comamonadaceae.</title>
        <authorList>
            <person name="Tang B."/>
        </authorList>
    </citation>
    <scope>NUCLEOTIDE SEQUENCE [LARGE SCALE GENOMIC DNA]</scope>
    <source>
        <strain evidence="2 3">BCRC 80649</strain>
    </source>
</reference>
<proteinExistence type="predicted"/>
<dbReference type="RefSeq" id="WP_104303890.1">
    <property type="nucleotide sequence ID" value="NZ_PSNX01000019.1"/>
</dbReference>
<keyword evidence="1" id="KW-0732">Signal</keyword>
<evidence type="ECO:0000313" key="2">
    <source>
        <dbReference type="EMBL" id="PPE64959.1"/>
    </source>
</evidence>
<evidence type="ECO:0000313" key="3">
    <source>
        <dbReference type="Proteomes" id="UP000238605"/>
    </source>
</evidence>
<dbReference type="Proteomes" id="UP000238605">
    <property type="component" value="Unassembled WGS sequence"/>
</dbReference>
<feature type="chain" id="PRO_5015739391" evidence="1">
    <location>
        <begin position="24"/>
        <end position="125"/>
    </location>
</feature>
<feature type="signal peptide" evidence="1">
    <location>
        <begin position="1"/>
        <end position="23"/>
    </location>
</feature>
<protein>
    <submittedName>
        <fullName evidence="2">Uncharacterized protein</fullName>
    </submittedName>
</protein>